<dbReference type="Proteomes" id="UP000199134">
    <property type="component" value="Unassembled WGS sequence"/>
</dbReference>
<dbReference type="EMBL" id="FNIW01000006">
    <property type="protein sequence ID" value="SDN95719.1"/>
    <property type="molecule type" value="Genomic_DNA"/>
</dbReference>
<evidence type="ECO:0000313" key="3">
    <source>
        <dbReference type="Proteomes" id="UP000199134"/>
    </source>
</evidence>
<dbReference type="OrthoDB" id="9976148at2"/>
<evidence type="ECO:0000256" key="1">
    <source>
        <dbReference type="SAM" id="MobiDB-lite"/>
    </source>
</evidence>
<sequence>MGGNGASDHYRDYSLDIYSGDRFKQVGTIGNNKVVTTNVKINTSIPMNSFESKMYYVTSPNNPNQIVAIAFYSGRTHKIVKSIDLEYDKSGNLIPYKVVKHKGKNKAIGTHVHKWPGNKEKGDVGRKSHDKNNSFEPTKSDMKFIKKALKYNQEQQK</sequence>
<comment type="caution">
    <text evidence="2">The sequence shown here is derived from an EMBL/GenBank/DDBJ whole genome shotgun (WGS) entry which is preliminary data.</text>
</comment>
<name>A0A1H0FML4_9BACT</name>
<feature type="compositionally biased region" description="Basic and acidic residues" evidence="1">
    <location>
        <begin position="117"/>
        <end position="141"/>
    </location>
</feature>
<proteinExistence type="predicted"/>
<protein>
    <submittedName>
        <fullName evidence="2">Uncharacterized protein</fullName>
    </submittedName>
</protein>
<accession>A0A1H0FML4</accession>
<dbReference type="RefSeq" id="WP_091852709.1">
    <property type="nucleotide sequence ID" value="NZ_FNIW01000006.1"/>
</dbReference>
<dbReference type="AlphaFoldDB" id="A0A1H0FML4"/>
<gene>
    <name evidence="2" type="ORF">SAMN04487900_1062</name>
</gene>
<reference evidence="3" key="1">
    <citation type="submission" date="2016-10" db="EMBL/GenBank/DDBJ databases">
        <authorList>
            <person name="de Groot N.N."/>
        </authorList>
    </citation>
    <scope>NUCLEOTIDE SEQUENCE [LARGE SCALE GENOMIC DNA]</scope>
    <source>
        <strain evidence="3">BP1-145</strain>
    </source>
</reference>
<evidence type="ECO:0000313" key="2">
    <source>
        <dbReference type="EMBL" id="SDN95719.1"/>
    </source>
</evidence>
<organism evidence="2 3">
    <name type="scientific">Prevotella communis</name>
    <dbReference type="NCBI Taxonomy" id="2913614"/>
    <lineage>
        <taxon>Bacteria</taxon>
        <taxon>Pseudomonadati</taxon>
        <taxon>Bacteroidota</taxon>
        <taxon>Bacteroidia</taxon>
        <taxon>Bacteroidales</taxon>
        <taxon>Prevotellaceae</taxon>
        <taxon>Prevotella</taxon>
    </lineage>
</organism>
<feature type="region of interest" description="Disordered" evidence="1">
    <location>
        <begin position="112"/>
        <end position="141"/>
    </location>
</feature>